<evidence type="ECO:0000313" key="1">
    <source>
        <dbReference type="EMBL" id="GMG25062.1"/>
    </source>
</evidence>
<dbReference type="Proteomes" id="UP001165205">
    <property type="component" value="Unassembled WGS sequence"/>
</dbReference>
<organism evidence="1 2">
    <name type="scientific">Aspergillus oryzae</name>
    <name type="common">Yellow koji mold</name>
    <dbReference type="NCBI Taxonomy" id="5062"/>
    <lineage>
        <taxon>Eukaryota</taxon>
        <taxon>Fungi</taxon>
        <taxon>Dikarya</taxon>
        <taxon>Ascomycota</taxon>
        <taxon>Pezizomycotina</taxon>
        <taxon>Eurotiomycetes</taxon>
        <taxon>Eurotiomycetidae</taxon>
        <taxon>Eurotiales</taxon>
        <taxon>Aspergillaceae</taxon>
        <taxon>Aspergillus</taxon>
        <taxon>Aspergillus subgen. Circumdati</taxon>
    </lineage>
</organism>
<name>A0AAN4YF32_ASPOZ</name>
<dbReference type="EMBL" id="BSYA01000016">
    <property type="protein sequence ID" value="GMG25062.1"/>
    <property type="molecule type" value="Genomic_DNA"/>
</dbReference>
<dbReference type="SUPFAM" id="SSF56059">
    <property type="entry name" value="Glutathione synthetase ATP-binding domain-like"/>
    <property type="match status" value="2"/>
</dbReference>
<proteinExistence type="predicted"/>
<comment type="caution">
    <text evidence="1">The sequence shown here is derived from an EMBL/GenBank/DDBJ whole genome shotgun (WGS) entry which is preliminary data.</text>
</comment>
<evidence type="ECO:0000313" key="2">
    <source>
        <dbReference type="Proteomes" id="UP001165205"/>
    </source>
</evidence>
<reference evidence="1" key="1">
    <citation type="submission" date="2023-04" db="EMBL/GenBank/DDBJ databases">
        <title>Aspergillus oryzae NBRC 4228.</title>
        <authorList>
            <person name="Ichikawa N."/>
            <person name="Sato H."/>
            <person name="Tonouchi N."/>
        </authorList>
    </citation>
    <scope>NUCLEOTIDE SEQUENCE</scope>
    <source>
        <strain evidence="1">NBRC 4228</strain>
    </source>
</reference>
<gene>
    <name evidence="1" type="ORF">Aory04_000218400</name>
</gene>
<dbReference type="AlphaFoldDB" id="A0AAN4YF32"/>
<protein>
    <submittedName>
        <fullName evidence="1">Unnamed protein product</fullName>
    </submittedName>
</protein>
<sequence>MNMGSVYQPRHQQVCYSAILDKKQPVPVSDATEVDKKQDEVVYEKVDQSTPQLGIDPNQQDISAFPMLSDKGFLAQLQEFHEALVKAIVNIVERWWDDSVSDFPSRMPLEPQAEEILKWIHERSKNNSILAFADCLGNWRPDFLLTHNDLSGPGAGFQICEINSRTPYNAIIHSAYKHGIMKQILGSNAIVEPTGDFKTMADGLFDHFDLDLPIHLVRGRDYLERQEFALLAERKTGSRPRLVNVSDLQLKVDASSSTGLALYCKKPGAEDEQALEKVYQVALALFPEEYSLLSLDMLRHLARISVNDFRTNLLVNDQRFLGIILQELDDLVKKHKVLTPDQARILQEGIVPTILPGSPELKKIFFNQGNPKVTLKDDFMLKAARASRGNGHLIGEELSTEEWEAALRGMQSPNIHTNQTSYVLQPYVRQPKFNILADRNRTVRQSQVVGTYYAVNGRFVGLGPWRTGNGKICNVYGGGCVLVCLSASKRAGRLVSASDASSEDRQRAEEAYYSMLYQYTGGPVNLMYEPRFFTPHPILISDQFLAELKRFHEALAIALNNIVRRWFTDKDAAFPTRMPLMPHEEHLLQWLSDHCEAHPKHAYEGRQGNWRPDLLIPADEQDGFKICEINGRFFSLSLDLGSTIHKAIASKETKPGFVDVPANDHMIEAFFEMFNPDLPIHLVQSPVFFAGQFKPGIMQPFLAWVEKRTGMRPRSVRPEDLCLIPDATSQTGYALYCTQSFSASDPPSSPSSSPKKEETLELIHQVGLQLLDFSALSPEIVRHLALSGANDARTRLLVHDKRILGILHQELDGLVTKHRVLTEEQANLLRRRIVPTIIPGSPEAKQLLDLHREGKLSKDDFIIKPARDARGQGIKFGDELSESSEWGEILAGLQAPALSSDKTTYVIQPIIKQTEEDLFLDEKVGVQRCQRVGTYYSVNGSFVGLGAWRAIVASERVCNMATGKAWKMGSVFVSHE</sequence>
<accession>A0AAN4YF32</accession>